<dbReference type="PROSITE" id="PS51257">
    <property type="entry name" value="PROKAR_LIPOPROTEIN"/>
    <property type="match status" value="1"/>
</dbReference>
<dbReference type="Proteomes" id="UP000009888">
    <property type="component" value="Unassembled WGS sequence"/>
</dbReference>
<evidence type="ECO:0000259" key="3">
    <source>
        <dbReference type="Pfam" id="PF03413"/>
    </source>
</evidence>
<feature type="region of interest" description="Disordered" evidence="1">
    <location>
        <begin position="24"/>
        <end position="78"/>
    </location>
</feature>
<dbReference type="eggNOG" id="COG3212">
    <property type="taxonomic scope" value="Bacteria"/>
</dbReference>
<protein>
    <recommendedName>
        <fullName evidence="3">PepSY domain-containing protein</fullName>
    </recommendedName>
</protein>
<dbReference type="HOGENOM" id="CLU_1275450_0_0_11"/>
<feature type="domain" description="PepSY" evidence="3">
    <location>
        <begin position="161"/>
        <end position="215"/>
    </location>
</feature>
<evidence type="ECO:0000256" key="1">
    <source>
        <dbReference type="SAM" id="MobiDB-lite"/>
    </source>
</evidence>
<dbReference type="Gene3D" id="3.10.450.40">
    <property type="match status" value="2"/>
</dbReference>
<keyword evidence="2" id="KW-0732">Signal</keyword>
<reference evidence="4 5" key="1">
    <citation type="submission" date="2012-09" db="EMBL/GenBank/DDBJ databases">
        <title>The Genome Sequence of Actinobaculum massiliae ACS-171-V-COL2.</title>
        <authorList>
            <consortium name="The Broad Institute Genome Sequencing Platform"/>
            <person name="Earl A."/>
            <person name="Ward D."/>
            <person name="Feldgarden M."/>
            <person name="Gevers D."/>
            <person name="Saerens B."/>
            <person name="Vaneechoutte M."/>
            <person name="Walker B."/>
            <person name="Young S.K."/>
            <person name="Zeng Q."/>
            <person name="Gargeya S."/>
            <person name="Fitzgerald M."/>
            <person name="Haas B."/>
            <person name="Abouelleil A."/>
            <person name="Alvarado L."/>
            <person name="Arachchi H.M."/>
            <person name="Berlin A."/>
            <person name="Chapman S.B."/>
            <person name="Goldberg J."/>
            <person name="Griggs A."/>
            <person name="Gujja S."/>
            <person name="Hansen M."/>
            <person name="Howarth C."/>
            <person name="Imamovic A."/>
            <person name="Larimer J."/>
            <person name="McCowen C."/>
            <person name="Montmayeur A."/>
            <person name="Murphy C."/>
            <person name="Neiman D."/>
            <person name="Pearson M."/>
            <person name="Priest M."/>
            <person name="Roberts A."/>
            <person name="Saif S."/>
            <person name="Shea T."/>
            <person name="Sisk P."/>
            <person name="Sykes S."/>
            <person name="Wortman J."/>
            <person name="Nusbaum C."/>
            <person name="Birren B."/>
        </authorList>
    </citation>
    <scope>NUCLEOTIDE SEQUENCE [LARGE SCALE GENOMIC DNA]</scope>
    <source>
        <strain evidence="5">ACS-171-V-Col2</strain>
    </source>
</reference>
<dbReference type="PATRIC" id="fig|883066.3.peg.1216"/>
<evidence type="ECO:0000313" key="5">
    <source>
        <dbReference type="Proteomes" id="UP000009888"/>
    </source>
</evidence>
<comment type="caution">
    <text evidence="4">The sequence shown here is derived from an EMBL/GenBank/DDBJ whole genome shotgun (WGS) entry which is preliminary data.</text>
</comment>
<dbReference type="AlphaFoldDB" id="K9ECM5"/>
<evidence type="ECO:0000313" key="4">
    <source>
        <dbReference type="EMBL" id="EKU95019.1"/>
    </source>
</evidence>
<feature type="compositionally biased region" description="Low complexity" evidence="1">
    <location>
        <begin position="24"/>
        <end position="64"/>
    </location>
</feature>
<dbReference type="InterPro" id="IPR025711">
    <property type="entry name" value="PepSY"/>
</dbReference>
<organism evidence="4 5">
    <name type="scientific">Actinobaculum massiliense ACS-171-V-Col2</name>
    <dbReference type="NCBI Taxonomy" id="883066"/>
    <lineage>
        <taxon>Bacteria</taxon>
        <taxon>Bacillati</taxon>
        <taxon>Actinomycetota</taxon>
        <taxon>Actinomycetes</taxon>
        <taxon>Actinomycetales</taxon>
        <taxon>Actinomycetaceae</taxon>
        <taxon>Actinobaculum</taxon>
    </lineage>
</organism>
<evidence type="ECO:0000256" key="2">
    <source>
        <dbReference type="SAM" id="SignalP"/>
    </source>
</evidence>
<sequence>MKTARSVAFALTVLLSAGVLGACSSDDSGSGASTSAAASQAPATTAPATSAPAEPETPAATTDANQSAGQDEDADLRTTEFPVSTVDAIGKAMETAGQDGVVHGVELAWDSNRWEYTIDVYTPSSKTDHEISIDATTGEVTDVEKDAESDAEKGIDQVEFISYVEALEKAAALVDASLEGWSLDWDDDRLEWTFDFRVDNDDEVTVDAQTGEVTRD</sequence>
<dbReference type="Pfam" id="PF03413">
    <property type="entry name" value="PepSY"/>
    <property type="match status" value="2"/>
</dbReference>
<dbReference type="EMBL" id="AGWL01000006">
    <property type="protein sequence ID" value="EKU95019.1"/>
    <property type="molecule type" value="Genomic_DNA"/>
</dbReference>
<dbReference type="STRING" id="202789.GCA_001457435_00957"/>
<gene>
    <name evidence="4" type="ORF">HMPREF9233_01157</name>
</gene>
<name>K9ECM5_9ACTO</name>
<feature type="chain" id="PRO_5039645541" description="PepSY domain-containing protein" evidence="2">
    <location>
        <begin position="23"/>
        <end position="216"/>
    </location>
</feature>
<feature type="domain" description="PepSY" evidence="3">
    <location>
        <begin position="92"/>
        <end position="144"/>
    </location>
</feature>
<keyword evidence="5" id="KW-1185">Reference proteome</keyword>
<feature type="signal peptide" evidence="2">
    <location>
        <begin position="1"/>
        <end position="22"/>
    </location>
</feature>
<proteinExistence type="predicted"/>
<accession>K9ECM5</accession>